<dbReference type="InterPro" id="IPR053175">
    <property type="entry name" value="DHMBA_Reg_Transcription_Factor"/>
</dbReference>
<feature type="region of interest" description="Disordered" evidence="5">
    <location>
        <begin position="52"/>
        <end position="98"/>
    </location>
</feature>
<evidence type="ECO:0000313" key="8">
    <source>
        <dbReference type="Proteomes" id="UP000177622"/>
    </source>
</evidence>
<dbReference type="SMART" id="SM00066">
    <property type="entry name" value="GAL4"/>
    <property type="match status" value="1"/>
</dbReference>
<evidence type="ECO:0000256" key="3">
    <source>
        <dbReference type="ARBA" id="ARBA00023163"/>
    </source>
</evidence>
<organism evidence="7 8">
    <name type="scientific">Penicillium arizonense</name>
    <dbReference type="NCBI Taxonomy" id="1835702"/>
    <lineage>
        <taxon>Eukaryota</taxon>
        <taxon>Fungi</taxon>
        <taxon>Dikarya</taxon>
        <taxon>Ascomycota</taxon>
        <taxon>Pezizomycotina</taxon>
        <taxon>Eurotiomycetes</taxon>
        <taxon>Eurotiomycetidae</taxon>
        <taxon>Eurotiales</taxon>
        <taxon>Aspergillaceae</taxon>
        <taxon>Penicillium</taxon>
    </lineage>
</organism>
<dbReference type="GeneID" id="34579212"/>
<name>A0A1F5LAH8_PENAI</name>
<comment type="caution">
    <text evidence="7">The sequence shown here is derived from an EMBL/GenBank/DDBJ whole genome shotgun (WGS) entry which is preliminary data.</text>
</comment>
<keyword evidence="8" id="KW-1185">Reference proteome</keyword>
<evidence type="ECO:0000256" key="2">
    <source>
        <dbReference type="ARBA" id="ARBA00023125"/>
    </source>
</evidence>
<dbReference type="InterPro" id="IPR001138">
    <property type="entry name" value="Zn2Cys6_DnaBD"/>
</dbReference>
<dbReference type="PROSITE" id="PS50048">
    <property type="entry name" value="ZN2_CY6_FUNGAL_2"/>
    <property type="match status" value="1"/>
</dbReference>
<dbReference type="Proteomes" id="UP000177622">
    <property type="component" value="Unassembled WGS sequence"/>
</dbReference>
<dbReference type="EMBL" id="LXJU01000018">
    <property type="protein sequence ID" value="OGE50087.1"/>
    <property type="molecule type" value="Genomic_DNA"/>
</dbReference>
<feature type="domain" description="Zn(2)-C6 fungal-type" evidence="6">
    <location>
        <begin position="10"/>
        <end position="39"/>
    </location>
</feature>
<evidence type="ECO:0000256" key="4">
    <source>
        <dbReference type="ARBA" id="ARBA00023242"/>
    </source>
</evidence>
<dbReference type="PANTHER" id="PTHR38791:SF5">
    <property type="entry name" value="TRANSCRIPTION FACTOR DBAG-RELATED"/>
    <property type="match status" value="1"/>
</dbReference>
<dbReference type="CDD" id="cd00067">
    <property type="entry name" value="GAL4"/>
    <property type="match status" value="1"/>
</dbReference>
<dbReference type="AlphaFoldDB" id="A0A1F5LAH8"/>
<evidence type="ECO:0000256" key="1">
    <source>
        <dbReference type="ARBA" id="ARBA00023015"/>
    </source>
</evidence>
<dbReference type="GO" id="GO:0003677">
    <property type="term" value="F:DNA binding"/>
    <property type="evidence" value="ECO:0007669"/>
    <property type="project" value="UniProtKB-KW"/>
</dbReference>
<dbReference type="InterPro" id="IPR036864">
    <property type="entry name" value="Zn2-C6_fun-type_DNA-bd_sf"/>
</dbReference>
<proteinExistence type="predicted"/>
<keyword evidence="3" id="KW-0804">Transcription</keyword>
<dbReference type="PANTHER" id="PTHR38791">
    <property type="entry name" value="ZN(II)2CYS6 TRANSCRIPTION FACTOR (EUROFUNG)-RELATED-RELATED"/>
    <property type="match status" value="1"/>
</dbReference>
<protein>
    <recommendedName>
        <fullName evidence="6">Zn(2)-C6 fungal-type domain-containing protein</fullName>
    </recommendedName>
</protein>
<dbReference type="PROSITE" id="PS00463">
    <property type="entry name" value="ZN2_CY6_FUNGAL_1"/>
    <property type="match status" value="1"/>
</dbReference>
<dbReference type="SUPFAM" id="SSF57701">
    <property type="entry name" value="Zn2/Cys6 DNA-binding domain"/>
    <property type="match status" value="1"/>
</dbReference>
<evidence type="ECO:0000256" key="5">
    <source>
        <dbReference type="SAM" id="MobiDB-lite"/>
    </source>
</evidence>
<evidence type="ECO:0000313" key="7">
    <source>
        <dbReference type="EMBL" id="OGE50087.1"/>
    </source>
</evidence>
<dbReference type="GO" id="GO:0000981">
    <property type="term" value="F:DNA-binding transcription factor activity, RNA polymerase II-specific"/>
    <property type="evidence" value="ECO:0007669"/>
    <property type="project" value="InterPro"/>
</dbReference>
<dbReference type="RefSeq" id="XP_022485536.1">
    <property type="nucleotide sequence ID" value="XM_022634478.1"/>
</dbReference>
<feature type="compositionally biased region" description="Low complexity" evidence="5">
    <location>
        <begin position="63"/>
        <end position="76"/>
    </location>
</feature>
<dbReference type="Gene3D" id="4.10.240.10">
    <property type="entry name" value="Zn(2)-C6 fungal-type DNA-binding domain"/>
    <property type="match status" value="1"/>
</dbReference>
<dbReference type="OrthoDB" id="2991872at2759"/>
<dbReference type="Pfam" id="PF11951">
    <property type="entry name" value="Fungal_trans_2"/>
    <property type="match status" value="1"/>
</dbReference>
<accession>A0A1F5LAH8</accession>
<keyword evidence="1" id="KW-0805">Transcription regulation</keyword>
<gene>
    <name evidence="7" type="ORF">PENARI_c018G00966</name>
</gene>
<dbReference type="InterPro" id="IPR021858">
    <property type="entry name" value="Fun_TF"/>
</dbReference>
<sequence length="588" mass="65045">MVYDGKPSKGCGNCRSRKIRCDQARPVCWECTRTNRECSGYRDELSLMFRDQSESVRRKARSSRSSSASTTGSLRRQGPARPGRTAFHGQNVVSSSMTSFSEDTEVYFGSDPEHQFLTRQLRQSPRETHPNTGLSRQEAICFFLQSHAIPGTSLMTDSLTTFLMQRGGSLSQQAIQSSIVAVASAMLSRVQNVKSLRQTARQEYGSALKMVNEALANADEAKTNQTLGAVVLLSLYEIVISRAPQGIESWTNHISGAAALLEYRGLGQLLTEAGVRLFLHLRYQIIISCLQRDIRVPGSLLETTKLDMIPQVKDALGNKLITIIGNLANLRADIHANANSNPQEVLSAACAIEADLIAWLVTLPPDFTYSSHTLMPLDRAFERRCHGIRPLNNEYHLYPDIWAPSCWNHYRCARILVSEIILSHAHKLSNSSATSLSEDFRSHCKSLRATIRRLGADICRSVPFHLGACNSEVLPETPILPPESYLGGLMLLWPLFIAGIIEGPTHPQRRWVIQCLKTIGHSWGLDQALAEMDLLTVDPGMFCSAERYGEAADAVAGLSGVLHFSIFHVPYYGLSALKEYQAIRASSA</sequence>
<dbReference type="GO" id="GO:0008270">
    <property type="term" value="F:zinc ion binding"/>
    <property type="evidence" value="ECO:0007669"/>
    <property type="project" value="InterPro"/>
</dbReference>
<keyword evidence="2" id="KW-0238">DNA-binding</keyword>
<evidence type="ECO:0000259" key="6">
    <source>
        <dbReference type="PROSITE" id="PS50048"/>
    </source>
</evidence>
<dbReference type="Pfam" id="PF00172">
    <property type="entry name" value="Zn_clus"/>
    <property type="match status" value="1"/>
</dbReference>
<reference evidence="7 8" key="1">
    <citation type="journal article" date="2016" name="Sci. Rep.">
        <title>Penicillium arizonense, a new, genome sequenced fungal species, reveals a high chemical diversity in secreted metabolites.</title>
        <authorList>
            <person name="Grijseels S."/>
            <person name="Nielsen J.C."/>
            <person name="Randelovic M."/>
            <person name="Nielsen J."/>
            <person name="Nielsen K.F."/>
            <person name="Workman M."/>
            <person name="Frisvad J.C."/>
        </authorList>
    </citation>
    <scope>NUCLEOTIDE SEQUENCE [LARGE SCALE GENOMIC DNA]</scope>
    <source>
        <strain evidence="7 8">CBS 141311</strain>
    </source>
</reference>
<keyword evidence="4" id="KW-0539">Nucleus</keyword>
<dbReference type="STRING" id="1835702.A0A1F5LAH8"/>